<evidence type="ECO:0000256" key="1">
    <source>
        <dbReference type="PROSITE-ProRule" id="PRU00169"/>
    </source>
</evidence>
<feature type="domain" description="Response regulatory" evidence="2">
    <location>
        <begin position="1"/>
        <end position="123"/>
    </location>
</feature>
<accession>A0ABT0U6L5</accession>
<gene>
    <name evidence="3" type="ORF">NB063_18415</name>
</gene>
<evidence type="ECO:0000313" key="4">
    <source>
        <dbReference type="Proteomes" id="UP001202961"/>
    </source>
</evidence>
<evidence type="ECO:0000313" key="3">
    <source>
        <dbReference type="EMBL" id="MCM2372589.1"/>
    </source>
</evidence>
<dbReference type="SMART" id="SM00448">
    <property type="entry name" value="REC"/>
    <property type="match status" value="1"/>
</dbReference>
<dbReference type="InterPro" id="IPR052893">
    <property type="entry name" value="TCS_response_regulator"/>
</dbReference>
<dbReference type="SUPFAM" id="SSF52172">
    <property type="entry name" value="CheY-like"/>
    <property type="match status" value="1"/>
</dbReference>
<dbReference type="RefSeq" id="WP_250930223.1">
    <property type="nucleotide sequence ID" value="NZ_JAMQBK010000048.1"/>
</dbReference>
<evidence type="ECO:0000259" key="2">
    <source>
        <dbReference type="PROSITE" id="PS50110"/>
    </source>
</evidence>
<keyword evidence="4" id="KW-1185">Reference proteome</keyword>
<dbReference type="PROSITE" id="PS50110">
    <property type="entry name" value="RESPONSE_REGULATORY"/>
    <property type="match status" value="1"/>
</dbReference>
<dbReference type="Proteomes" id="UP001202961">
    <property type="component" value="Unassembled WGS sequence"/>
</dbReference>
<dbReference type="Pfam" id="PF00072">
    <property type="entry name" value="Response_reg"/>
    <property type="match status" value="1"/>
</dbReference>
<dbReference type="EMBL" id="JAMQBK010000048">
    <property type="protein sequence ID" value="MCM2372589.1"/>
    <property type="molecule type" value="Genomic_DNA"/>
</dbReference>
<protein>
    <submittedName>
        <fullName evidence="3">Response regulator</fullName>
    </submittedName>
</protein>
<dbReference type="Gene3D" id="3.40.50.2300">
    <property type="match status" value="1"/>
</dbReference>
<reference evidence="3 4" key="1">
    <citation type="journal article" date="2022" name="Syst. Appl. Microbiol.">
        <title>Rhodopirellula aestuarii sp. nov., a novel member of the genus Rhodopirellula isolated from brackish sediments collected in the Tagus River estuary, Portugal.</title>
        <authorList>
            <person name="Vitorino I.R."/>
            <person name="Klimek D."/>
            <person name="Calusinska M."/>
            <person name="Lobo-da-Cunha A."/>
            <person name="Vasconcelos V."/>
            <person name="Lage O.M."/>
        </authorList>
    </citation>
    <scope>NUCLEOTIDE SEQUENCE [LARGE SCALE GENOMIC DNA]</scope>
    <source>
        <strain evidence="3 4">ICT_H3.1</strain>
    </source>
</reference>
<keyword evidence="1" id="KW-0597">Phosphoprotein</keyword>
<feature type="modified residue" description="4-aspartylphosphate" evidence="1">
    <location>
        <position position="53"/>
    </location>
</feature>
<dbReference type="InterPro" id="IPR011006">
    <property type="entry name" value="CheY-like_superfamily"/>
</dbReference>
<organism evidence="3 4">
    <name type="scientific">Aporhodopirellula aestuarii</name>
    <dbReference type="NCBI Taxonomy" id="2950107"/>
    <lineage>
        <taxon>Bacteria</taxon>
        <taxon>Pseudomonadati</taxon>
        <taxon>Planctomycetota</taxon>
        <taxon>Planctomycetia</taxon>
        <taxon>Pirellulales</taxon>
        <taxon>Pirellulaceae</taxon>
        <taxon>Aporhodopirellula</taxon>
    </lineage>
</organism>
<dbReference type="PANTHER" id="PTHR44520:SF2">
    <property type="entry name" value="RESPONSE REGULATOR RCP1"/>
    <property type="match status" value="1"/>
</dbReference>
<dbReference type="PANTHER" id="PTHR44520">
    <property type="entry name" value="RESPONSE REGULATOR RCP1-RELATED"/>
    <property type="match status" value="1"/>
</dbReference>
<dbReference type="InterPro" id="IPR001789">
    <property type="entry name" value="Sig_transdc_resp-reg_receiver"/>
</dbReference>
<proteinExistence type="predicted"/>
<comment type="caution">
    <text evidence="3">The sequence shown here is derived from an EMBL/GenBank/DDBJ whole genome shotgun (WGS) entry which is preliminary data.</text>
</comment>
<sequence length="126" mass="14205">MFIDDDPVDQTLYRRLCKRSDDVGSVEYCSYADEALAQLTANPEDRPDLIFLDMRIPRMSGLEFLNRLDGFGPEMTKDMHVIIATTSIHPDDKAAATAFSFVRDFATKPISDEQLRGIIDSIRADS</sequence>
<name>A0ABT0U6L5_9BACT</name>